<feature type="transmembrane region" description="Helical" evidence="1">
    <location>
        <begin position="180"/>
        <end position="198"/>
    </location>
</feature>
<dbReference type="Pfam" id="PF25884">
    <property type="entry name" value="At5g19230"/>
    <property type="match status" value="1"/>
</dbReference>
<dbReference type="PANTHER" id="PTHR33976:SF8">
    <property type="entry name" value="OS07G0645000 PROTEIN"/>
    <property type="match status" value="1"/>
</dbReference>
<feature type="domain" description="Uncharacterized GPI-anchored protein At5g19230-like" evidence="2">
    <location>
        <begin position="34"/>
        <end position="159"/>
    </location>
</feature>
<keyword evidence="1" id="KW-1133">Transmembrane helix</keyword>
<dbReference type="PANTHER" id="PTHR33976">
    <property type="entry name" value="OS07G0645000 PROTEIN"/>
    <property type="match status" value="1"/>
</dbReference>
<keyword evidence="1" id="KW-0812">Transmembrane</keyword>
<evidence type="ECO:0000259" key="2">
    <source>
        <dbReference type="Pfam" id="PF25884"/>
    </source>
</evidence>
<organism evidence="3 4">
    <name type="scientific">Dioscorea cayennensis subsp. rotundata</name>
    <name type="common">White Guinea yam</name>
    <name type="synonym">Dioscorea rotundata</name>
    <dbReference type="NCBI Taxonomy" id="55577"/>
    <lineage>
        <taxon>Eukaryota</taxon>
        <taxon>Viridiplantae</taxon>
        <taxon>Streptophyta</taxon>
        <taxon>Embryophyta</taxon>
        <taxon>Tracheophyta</taxon>
        <taxon>Spermatophyta</taxon>
        <taxon>Magnoliopsida</taxon>
        <taxon>Liliopsida</taxon>
        <taxon>Dioscoreales</taxon>
        <taxon>Dioscoreaceae</taxon>
        <taxon>Dioscorea</taxon>
    </lineage>
</organism>
<dbReference type="Proteomes" id="UP001515500">
    <property type="component" value="Chromosome 7"/>
</dbReference>
<dbReference type="AlphaFoldDB" id="A0AB40BNU9"/>
<protein>
    <submittedName>
        <fullName evidence="4">Uncharacterized GPI-anchored protein At3g06035-like</fullName>
    </submittedName>
</protein>
<evidence type="ECO:0000313" key="3">
    <source>
        <dbReference type="Proteomes" id="UP001515500"/>
    </source>
</evidence>
<dbReference type="RefSeq" id="XP_039128159.1">
    <property type="nucleotide sequence ID" value="XM_039272225.1"/>
</dbReference>
<sequence>MASSLSFSTLITILIIIIIPALLQCPVRSDYIGDQLLKGINSYRTTQNLSSLTENINAACLAERIVEQFKGQACSNNTGDDTVPGTEQQFPNFPDFLDQCHLNASVIRDGTIMPACVPGLEPNLLLSNFTKSQYSEYLNGTQFTGIGIGDDGDWAVVILCTNTPTGNYATASGNDSSSSVALRSSLLLLMLGLLIVLLN</sequence>
<dbReference type="GeneID" id="120264415"/>
<keyword evidence="3" id="KW-1185">Reference proteome</keyword>
<keyword evidence="1" id="KW-0472">Membrane</keyword>
<name>A0AB40BNU9_DIOCR</name>
<evidence type="ECO:0000313" key="4">
    <source>
        <dbReference type="RefSeq" id="XP_039128159.1"/>
    </source>
</evidence>
<reference evidence="4" key="1">
    <citation type="submission" date="2025-08" db="UniProtKB">
        <authorList>
            <consortium name="RefSeq"/>
        </authorList>
    </citation>
    <scope>IDENTIFICATION</scope>
</reference>
<evidence type="ECO:0000256" key="1">
    <source>
        <dbReference type="SAM" id="Phobius"/>
    </source>
</evidence>
<gene>
    <name evidence="4" type="primary">LOC120264415</name>
</gene>
<proteinExistence type="predicted"/>
<accession>A0AB40BNU9</accession>
<feature type="transmembrane region" description="Helical" evidence="1">
    <location>
        <begin position="6"/>
        <end position="23"/>
    </location>
</feature>
<dbReference type="InterPro" id="IPR059083">
    <property type="entry name" value="At5g19230_dom"/>
</dbReference>
<dbReference type="InterPro" id="IPR045285">
    <property type="entry name" value="At5g19230-like"/>
</dbReference>